<keyword evidence="2" id="KW-1133">Transmembrane helix</keyword>
<gene>
    <name evidence="3" type="ordered locus">BCQ_PI152</name>
</gene>
<dbReference type="KEGG" id="bcq:BCQ_PI152"/>
<keyword evidence="2" id="KW-0472">Membrane</keyword>
<evidence type="ECO:0000256" key="2">
    <source>
        <dbReference type="SAM" id="Phobius"/>
    </source>
</evidence>
<evidence type="ECO:0000313" key="3">
    <source>
        <dbReference type="EMBL" id="ACM15886.1"/>
    </source>
</evidence>
<dbReference type="EMBL" id="CP000228">
    <property type="protein sequence ID" value="ACM15886.1"/>
    <property type="molecule type" value="Genomic_DNA"/>
</dbReference>
<evidence type="ECO:0000256" key="1">
    <source>
        <dbReference type="SAM" id="MobiDB-lite"/>
    </source>
</evidence>
<keyword evidence="3" id="KW-0614">Plasmid</keyword>
<geneLocation type="plasmid" evidence="3 4">
    <name>pBc239</name>
</geneLocation>
<dbReference type="HOGENOM" id="CLU_2566663_0_0_9"/>
<dbReference type="Proteomes" id="UP000000441">
    <property type="component" value="Plasmid pBc239"/>
</dbReference>
<keyword evidence="2" id="KW-0812">Transmembrane</keyword>
<name>B9J691_BACCQ</name>
<proteinExistence type="predicted"/>
<organism evidence="3 4">
    <name type="scientific">Bacillus cereus (strain Q1)</name>
    <dbReference type="NCBI Taxonomy" id="361100"/>
    <lineage>
        <taxon>Bacteria</taxon>
        <taxon>Bacillati</taxon>
        <taxon>Bacillota</taxon>
        <taxon>Bacilli</taxon>
        <taxon>Bacillales</taxon>
        <taxon>Bacillaceae</taxon>
        <taxon>Bacillus</taxon>
        <taxon>Bacillus cereus group</taxon>
    </lineage>
</organism>
<dbReference type="AlphaFoldDB" id="B9J691"/>
<accession>B9J691</accession>
<feature type="transmembrane region" description="Helical" evidence="2">
    <location>
        <begin position="6"/>
        <end position="28"/>
    </location>
</feature>
<reference evidence="3 4" key="1">
    <citation type="journal article" date="2009" name="J. Bacteriol.">
        <title>Complete genome sequence of the extremophilic Bacillus cereus strain Q1 with industrial applications.</title>
        <authorList>
            <person name="Xiong Z."/>
            <person name="Jiang Y."/>
            <person name="Qi D."/>
            <person name="Lu H."/>
            <person name="Yang F."/>
            <person name="Yang J."/>
            <person name="Chen L."/>
            <person name="Sun L."/>
            <person name="Xu X."/>
            <person name="Xue Y."/>
            <person name="Zhu Y."/>
            <person name="Jin Q."/>
        </authorList>
    </citation>
    <scope>NUCLEOTIDE SEQUENCE [LARGE SCALE GENOMIC DNA]</scope>
    <source>
        <strain evidence="3 4">Q1</strain>
        <plasmid evidence="3 4">pBc239</plasmid>
    </source>
</reference>
<protein>
    <submittedName>
        <fullName evidence="3">Uncharacterized protein</fullName>
    </submittedName>
</protein>
<feature type="region of interest" description="Disordered" evidence="1">
    <location>
        <begin position="52"/>
        <end position="81"/>
    </location>
</feature>
<sequence>MSEGEMAAWLHVGSAALIGSIGLFIAMYRAYRNEWQHEEEMEQLREILAKEKEEQKKRSEQKYKEFQERRKEYDNRWTGKR</sequence>
<evidence type="ECO:0000313" key="4">
    <source>
        <dbReference type="Proteomes" id="UP000000441"/>
    </source>
</evidence>